<proteinExistence type="predicted"/>
<organism evidence="1 2">
    <name type="scientific">Tanacetum coccineum</name>
    <dbReference type="NCBI Taxonomy" id="301880"/>
    <lineage>
        <taxon>Eukaryota</taxon>
        <taxon>Viridiplantae</taxon>
        <taxon>Streptophyta</taxon>
        <taxon>Embryophyta</taxon>
        <taxon>Tracheophyta</taxon>
        <taxon>Spermatophyta</taxon>
        <taxon>Magnoliopsida</taxon>
        <taxon>eudicotyledons</taxon>
        <taxon>Gunneridae</taxon>
        <taxon>Pentapetalae</taxon>
        <taxon>asterids</taxon>
        <taxon>campanulids</taxon>
        <taxon>Asterales</taxon>
        <taxon>Asteraceae</taxon>
        <taxon>Asteroideae</taxon>
        <taxon>Anthemideae</taxon>
        <taxon>Anthemidinae</taxon>
        <taxon>Tanacetum</taxon>
    </lineage>
</organism>
<protein>
    <submittedName>
        <fullName evidence="1">Uncharacterized protein</fullName>
    </submittedName>
</protein>
<evidence type="ECO:0000313" key="1">
    <source>
        <dbReference type="EMBL" id="GJT92482.1"/>
    </source>
</evidence>
<evidence type="ECO:0000313" key="2">
    <source>
        <dbReference type="Proteomes" id="UP001151760"/>
    </source>
</evidence>
<dbReference type="EMBL" id="BQNB010020113">
    <property type="protein sequence ID" value="GJT92482.1"/>
    <property type="molecule type" value="Genomic_DNA"/>
</dbReference>
<reference evidence="1" key="2">
    <citation type="submission" date="2022-01" db="EMBL/GenBank/DDBJ databases">
        <authorList>
            <person name="Yamashiro T."/>
            <person name="Shiraishi A."/>
            <person name="Satake H."/>
            <person name="Nakayama K."/>
        </authorList>
    </citation>
    <scope>NUCLEOTIDE SEQUENCE</scope>
</reference>
<sequence>MDNSSVTLKNQELSQIIKLLIKIKVLHEEDCKLSRKHEYVGQKLQKTNQDGFTVKNDDMIRSQSKDKKKIGKIKFVQSLALGKISAKPPPHEIL</sequence>
<comment type="caution">
    <text evidence="1">The sequence shown here is derived from an EMBL/GenBank/DDBJ whole genome shotgun (WGS) entry which is preliminary data.</text>
</comment>
<dbReference type="Proteomes" id="UP001151760">
    <property type="component" value="Unassembled WGS sequence"/>
</dbReference>
<name>A0ABQ5HZC4_9ASTR</name>
<accession>A0ABQ5HZC4</accession>
<reference evidence="1" key="1">
    <citation type="journal article" date="2022" name="Int. J. Mol. Sci.">
        <title>Draft Genome of Tanacetum Coccineum: Genomic Comparison of Closely Related Tanacetum-Family Plants.</title>
        <authorList>
            <person name="Yamashiro T."/>
            <person name="Shiraishi A."/>
            <person name="Nakayama K."/>
            <person name="Satake H."/>
        </authorList>
    </citation>
    <scope>NUCLEOTIDE SEQUENCE</scope>
</reference>
<keyword evidence="2" id="KW-1185">Reference proteome</keyword>
<gene>
    <name evidence="1" type="ORF">Tco_1081327</name>
</gene>